<reference evidence="2 3" key="1">
    <citation type="submission" date="2023-08" db="EMBL/GenBank/DDBJ databases">
        <title>Black Yeasts Isolated from many extreme environments.</title>
        <authorList>
            <person name="Coleine C."/>
            <person name="Stajich J.E."/>
            <person name="Selbmann L."/>
        </authorList>
    </citation>
    <scope>NUCLEOTIDE SEQUENCE [LARGE SCALE GENOMIC DNA]</scope>
    <source>
        <strain evidence="2 3">CCFEE 5910</strain>
    </source>
</reference>
<feature type="compositionally biased region" description="Acidic residues" evidence="1">
    <location>
        <begin position="265"/>
        <end position="288"/>
    </location>
</feature>
<organism evidence="2 3">
    <name type="scientific">Lithohypha guttulata</name>
    <dbReference type="NCBI Taxonomy" id="1690604"/>
    <lineage>
        <taxon>Eukaryota</taxon>
        <taxon>Fungi</taxon>
        <taxon>Dikarya</taxon>
        <taxon>Ascomycota</taxon>
        <taxon>Pezizomycotina</taxon>
        <taxon>Eurotiomycetes</taxon>
        <taxon>Chaetothyriomycetidae</taxon>
        <taxon>Chaetothyriales</taxon>
        <taxon>Trichomeriaceae</taxon>
        <taxon>Lithohypha</taxon>
    </lineage>
</organism>
<dbReference type="AlphaFoldDB" id="A0AAN7YAL3"/>
<evidence type="ECO:0000256" key="1">
    <source>
        <dbReference type="SAM" id="MobiDB-lite"/>
    </source>
</evidence>
<feature type="compositionally biased region" description="Basic and acidic residues" evidence="1">
    <location>
        <begin position="289"/>
        <end position="305"/>
    </location>
</feature>
<sequence length="338" mass="37964">MPRTTRNSLETADARDLEALATSRSIEESSLPETPPKAQVQTSGLKAYAFTPSSTNYTTNEHQFVVSETRPHQTIRAPHAQETEFLPPNPSSSPRQYLLSRTEQINSQHAYPDPYHPTFTAERDPEVLEAARTLLDIYYSTAAIPAEREADESRQTVGSSFVLSEPVPLTDTARVEADANGSSGRRWFSATPWLRRRPRPIEPTMTAEDRAYSMNLTLEAINSSPAKKLRKRRAAKTIPEEDNGIDMEMGNQDGSTSSMESDTTLLEDEISELTNEEEQSAADEDDELRDYGPKHLPHFRLENKYMIRRPGRGLHEAPIDDSTSDEPQPFEEAARTKT</sequence>
<proteinExistence type="predicted"/>
<feature type="region of interest" description="Disordered" evidence="1">
    <location>
        <begin position="23"/>
        <end position="44"/>
    </location>
</feature>
<comment type="caution">
    <text evidence="2">The sequence shown here is derived from an EMBL/GenBank/DDBJ whole genome shotgun (WGS) entry which is preliminary data.</text>
</comment>
<name>A0AAN7YAL3_9EURO</name>
<protein>
    <submittedName>
        <fullName evidence="2">Uncharacterized protein</fullName>
    </submittedName>
</protein>
<dbReference type="EMBL" id="JAVRRJ010000004">
    <property type="protein sequence ID" value="KAK5085366.1"/>
    <property type="molecule type" value="Genomic_DNA"/>
</dbReference>
<evidence type="ECO:0000313" key="2">
    <source>
        <dbReference type="EMBL" id="KAK5085366.1"/>
    </source>
</evidence>
<feature type="region of interest" description="Disordered" evidence="1">
    <location>
        <begin position="225"/>
        <end position="338"/>
    </location>
</feature>
<evidence type="ECO:0000313" key="3">
    <source>
        <dbReference type="Proteomes" id="UP001309876"/>
    </source>
</evidence>
<dbReference type="Proteomes" id="UP001309876">
    <property type="component" value="Unassembled WGS sequence"/>
</dbReference>
<accession>A0AAN7YAL3</accession>
<feature type="compositionally biased region" description="Polar residues" evidence="1">
    <location>
        <begin position="252"/>
        <end position="264"/>
    </location>
</feature>
<keyword evidence="3" id="KW-1185">Reference proteome</keyword>
<gene>
    <name evidence="2" type="ORF">LTR05_004650</name>
</gene>